<feature type="transmembrane region" description="Helical" evidence="2">
    <location>
        <begin position="1029"/>
        <end position="1051"/>
    </location>
</feature>
<dbReference type="PANTHER" id="PTHR12741:SF48">
    <property type="entry name" value="1,3-BETA-GLUCAN SYNTHASE COMPONENT FKS1-RELATED"/>
    <property type="match status" value="1"/>
</dbReference>
<feature type="transmembrane region" description="Helical" evidence="2">
    <location>
        <begin position="941"/>
        <end position="962"/>
    </location>
</feature>
<evidence type="ECO:0000313" key="5">
    <source>
        <dbReference type="Proteomes" id="UP000481153"/>
    </source>
</evidence>
<dbReference type="GO" id="GO:0005886">
    <property type="term" value="C:plasma membrane"/>
    <property type="evidence" value="ECO:0007669"/>
    <property type="project" value="TreeGrafter"/>
</dbReference>
<dbReference type="EMBL" id="VJMJ01000102">
    <property type="protein sequence ID" value="KAF0734989.1"/>
    <property type="molecule type" value="Genomic_DNA"/>
</dbReference>
<name>A0A6G0X4W5_9STRA</name>
<dbReference type="Pfam" id="PF02364">
    <property type="entry name" value="Glucan_synthase"/>
    <property type="match status" value="2"/>
</dbReference>
<dbReference type="InterPro" id="IPR003440">
    <property type="entry name" value="Glyco_trans_48_dom"/>
</dbReference>
<feature type="transmembrane region" description="Helical" evidence="2">
    <location>
        <begin position="1179"/>
        <end position="1196"/>
    </location>
</feature>
<reference evidence="4 5" key="1">
    <citation type="submission" date="2019-07" db="EMBL/GenBank/DDBJ databases">
        <title>Genomics analysis of Aphanomyces spp. identifies a new class of oomycete effector associated with host adaptation.</title>
        <authorList>
            <person name="Gaulin E."/>
        </authorList>
    </citation>
    <scope>NUCLEOTIDE SEQUENCE [LARGE SCALE GENOMIC DNA]</scope>
    <source>
        <strain evidence="4 5">ATCC 201684</strain>
    </source>
</reference>
<dbReference type="VEuPathDB" id="FungiDB:AeMF1_000085"/>
<gene>
    <name evidence="4" type="ORF">Ae201684_008462</name>
</gene>
<feature type="transmembrane region" description="Helical" evidence="2">
    <location>
        <begin position="1313"/>
        <end position="1331"/>
    </location>
</feature>
<evidence type="ECO:0000256" key="2">
    <source>
        <dbReference type="SAM" id="Phobius"/>
    </source>
</evidence>
<dbReference type="GO" id="GO:0003843">
    <property type="term" value="F:1,3-beta-D-glucan synthase activity"/>
    <property type="evidence" value="ECO:0007669"/>
    <property type="project" value="InterPro"/>
</dbReference>
<dbReference type="PANTHER" id="PTHR12741">
    <property type="entry name" value="LYST-INTERACTING PROTEIN LIP5 DOPAMINE RESPONSIVE PROTEIN DRG-1"/>
    <property type="match status" value="1"/>
</dbReference>
<protein>
    <recommendedName>
        <fullName evidence="3">Glycosyl transferase 48 domain-containing protein</fullName>
    </recommendedName>
</protein>
<feature type="transmembrane region" description="Helical" evidence="2">
    <location>
        <begin position="974"/>
        <end position="992"/>
    </location>
</feature>
<feature type="transmembrane region" description="Helical" evidence="2">
    <location>
        <begin position="61"/>
        <end position="83"/>
    </location>
</feature>
<evidence type="ECO:0000259" key="3">
    <source>
        <dbReference type="Pfam" id="PF02364"/>
    </source>
</evidence>
<feature type="transmembrane region" description="Helical" evidence="2">
    <location>
        <begin position="36"/>
        <end position="55"/>
    </location>
</feature>
<feature type="transmembrane region" description="Helical" evidence="2">
    <location>
        <begin position="1276"/>
        <end position="1293"/>
    </location>
</feature>
<feature type="domain" description="Glycosyl transferase 48" evidence="3">
    <location>
        <begin position="466"/>
        <end position="551"/>
    </location>
</feature>
<comment type="caution">
    <text evidence="4">The sequence shown here is derived from an EMBL/GenBank/DDBJ whole genome shotgun (WGS) entry which is preliminary data.</text>
</comment>
<dbReference type="GO" id="GO:0000148">
    <property type="term" value="C:1,3-beta-D-glucan synthase complex"/>
    <property type="evidence" value="ECO:0007669"/>
    <property type="project" value="InterPro"/>
</dbReference>
<keyword evidence="2" id="KW-0472">Membrane</keyword>
<feature type="transmembrane region" description="Helical" evidence="2">
    <location>
        <begin position="1251"/>
        <end position="1270"/>
    </location>
</feature>
<keyword evidence="5" id="KW-1185">Reference proteome</keyword>
<keyword evidence="2" id="KW-1133">Transmembrane helix</keyword>
<evidence type="ECO:0000313" key="4">
    <source>
        <dbReference type="EMBL" id="KAF0734989.1"/>
    </source>
</evidence>
<sequence length="1378" mass="159513">MFDYQFMIKSLVETTIFIWLSDPAEYLKVSHFMIQFSFHNIIYIFFLWAPAIIVFHYDAQIFYAILSVVFGSMKGFSLGIGELRSFRVLRLKFKKIPKAFNKRVVSNLIDIEENEKKKKKKKDDEVRIASPERIFQTIEYSQGDKPLVVKTQVYSKLLQGTQMNDNYQQFTTPVGELDPEKQSTDNTTDILSVFGLTGAEFERTISFAMAWNRCLATMRDEDVISNRELSVLSYLIDAKETKDRRLYQPVFLTAGKLDESIEIVSECYLIYEKLPSDKKKDKVLQKFEMAMTERLRKDHLRVQSVVGSYKFSSQVIKLLLGNQHTEMEQCFSFIEEMAMQHQTLKALNFSNLHHLRSQCAHLMKSILDVPLSSNETNIKFQRSLYNVVDTTELVINSLKKLLSKQEELVNALTDSTLKQDSFFFSTDAQSYAGKQLHSLVNNKAAMDIVSRAFQLLTVDNFDSEPRSEEGQRRLRFFANSLFMEMPDARSIRQMRSFSISTPYFSEIVLYSLKELITQNDDSMKLLYYLQTINPFEWENFLERLKVKDADEALKKYPEEVQLWASYRGQTLARTVRGMMYNEDAIRFLYWLEIGENEPMHLHGCNCTRCSKLEEMVALKFNYVCTCQIYGKQKDEHKQQALDIDFLLMKHPFLRVAYVDGPKKMKEGPPKYFSVLIRALGEKIGEIYRVELPGDPILGEGKPENQNHAIIFTRGEWLQCIDMNQDNYLEECLKMPNLLATADEKKVGSCPVTIIGFREHVFTGGVSNLAAFMQIQELSFVSLGQRMLALFYVRQHYGHPDIFDKLFAMGTGGTAKSSKGINLSEDIFAGFNTTLRGGRVTHEEFIQVGKGRDVGMQQLALFEAKLSSGAGECVTSRDCMRMANRLDYFRLNSWFYGNLGWYFTQTMTVYGVYLFIYGKIYFALSGLDSFYLQAGRLGISGVLNTSWALQFGFLLVVPVIAVVGVEQGFRHGLNYLLWNCMTLGPLFFTFQMGNRMNYFDRTLIHGGAKYRATGRGFTIKHERFAELFRFYAFSHFYRGVELTFLLILFYAYGTFSWCNCSWTIESEFYNNVQPLAYEWNQRCYANFYQNCVLPTNQNYGIMSYSLWLIAATWMWAPFFFNPSGLDWDKCISDYNDWQHWLATKNDSAESWLGWWTNELEYIEHSTGFSRVVQLLRKTRFLLVAIGIYLQMMFRLVYTEKNKSVTSNSSLEPYIIIGAFFVLLLLLGSCGYISNRVTKKMALKQKPLRKLKFYLAFIGLILAILGLFYVNLATIVEITIIILLLAYWVIQVAIVRLKYRHIMIETMASLFDRAVGWIIFGPILFIAMFMPFMSSFQQRVMFNQAFTSGLEVARLLSNEALAPSSRKPDGNAKKKKKREE</sequence>
<feature type="transmembrane region" description="Helical" evidence="2">
    <location>
        <begin position="1100"/>
        <end position="1119"/>
    </location>
</feature>
<evidence type="ECO:0000256" key="1">
    <source>
        <dbReference type="SAM" id="MobiDB-lite"/>
    </source>
</evidence>
<dbReference type="GO" id="GO:0006075">
    <property type="term" value="P:(1-&gt;3)-beta-D-glucan biosynthetic process"/>
    <property type="evidence" value="ECO:0007669"/>
    <property type="project" value="InterPro"/>
</dbReference>
<feature type="region of interest" description="Disordered" evidence="1">
    <location>
        <begin position="1359"/>
        <end position="1378"/>
    </location>
</feature>
<feature type="transmembrane region" description="Helical" evidence="2">
    <location>
        <begin position="909"/>
        <end position="929"/>
    </location>
</feature>
<keyword evidence="2" id="KW-0812">Transmembrane</keyword>
<dbReference type="Proteomes" id="UP000481153">
    <property type="component" value="Unassembled WGS sequence"/>
</dbReference>
<organism evidence="4 5">
    <name type="scientific">Aphanomyces euteiches</name>
    <dbReference type="NCBI Taxonomy" id="100861"/>
    <lineage>
        <taxon>Eukaryota</taxon>
        <taxon>Sar</taxon>
        <taxon>Stramenopiles</taxon>
        <taxon>Oomycota</taxon>
        <taxon>Saprolegniomycetes</taxon>
        <taxon>Saprolegniales</taxon>
        <taxon>Verrucalvaceae</taxon>
        <taxon>Aphanomyces</taxon>
    </lineage>
</organism>
<feature type="transmembrane region" description="Helical" evidence="2">
    <location>
        <begin position="1211"/>
        <end position="1231"/>
    </location>
</feature>
<feature type="domain" description="Glycosyl transferase 48" evidence="3">
    <location>
        <begin position="553"/>
        <end position="1169"/>
    </location>
</feature>
<feature type="compositionally biased region" description="Basic and acidic residues" evidence="1">
    <location>
        <begin position="1364"/>
        <end position="1378"/>
    </location>
</feature>
<accession>A0A6G0X4W5</accession>
<proteinExistence type="predicted"/>